<dbReference type="eggNOG" id="arCOG11181">
    <property type="taxonomic scope" value="Archaea"/>
</dbReference>
<name>L9WJT7_9EURY</name>
<gene>
    <name evidence="2" type="ORF">C493_20135</name>
</gene>
<comment type="caution">
    <text evidence="2">The sequence shown here is derived from an EMBL/GenBank/DDBJ whole genome shotgun (WGS) entry which is preliminary data.</text>
</comment>
<organism evidence="2 3">
    <name type="scientific">Natronolimnohabitans innermongolicus JCM 12255</name>
    <dbReference type="NCBI Taxonomy" id="1227499"/>
    <lineage>
        <taxon>Archaea</taxon>
        <taxon>Methanobacteriati</taxon>
        <taxon>Methanobacteriota</taxon>
        <taxon>Stenosarchaea group</taxon>
        <taxon>Halobacteria</taxon>
        <taxon>Halobacteriales</taxon>
        <taxon>Natrialbaceae</taxon>
        <taxon>Natronolimnohabitans</taxon>
    </lineage>
</organism>
<dbReference type="RefSeq" id="WP_007261281.1">
    <property type="nucleotide sequence ID" value="NZ_AOHZ01000094.1"/>
</dbReference>
<dbReference type="AlphaFoldDB" id="L9WJT7"/>
<protein>
    <submittedName>
        <fullName evidence="2">Uncharacterized protein</fullName>
    </submittedName>
</protein>
<keyword evidence="1" id="KW-0472">Membrane</keyword>
<evidence type="ECO:0000313" key="3">
    <source>
        <dbReference type="Proteomes" id="UP000011602"/>
    </source>
</evidence>
<accession>L9WJT7</accession>
<proteinExistence type="predicted"/>
<sequence>MNPIDSLFHFEREKIPLPVALATGTLIALFAVGVPYRVLVGF</sequence>
<dbReference type="STRING" id="1227499.C493_20135"/>
<evidence type="ECO:0000313" key="2">
    <source>
        <dbReference type="EMBL" id="ELY49642.1"/>
    </source>
</evidence>
<reference evidence="2 3" key="1">
    <citation type="journal article" date="2014" name="PLoS Genet.">
        <title>Phylogenetically driven sequencing of extremely halophilic archaea reveals strategies for static and dynamic osmo-response.</title>
        <authorList>
            <person name="Becker E.A."/>
            <person name="Seitzer P.M."/>
            <person name="Tritt A."/>
            <person name="Larsen D."/>
            <person name="Krusor M."/>
            <person name="Yao A.I."/>
            <person name="Wu D."/>
            <person name="Madern D."/>
            <person name="Eisen J.A."/>
            <person name="Darling A.E."/>
            <person name="Facciotti M.T."/>
        </authorList>
    </citation>
    <scope>NUCLEOTIDE SEQUENCE [LARGE SCALE GENOMIC DNA]</scope>
    <source>
        <strain evidence="2 3">JCM 12255</strain>
    </source>
</reference>
<keyword evidence="1" id="KW-0812">Transmembrane</keyword>
<keyword evidence="1" id="KW-1133">Transmembrane helix</keyword>
<dbReference type="EMBL" id="AOHZ01000094">
    <property type="protein sequence ID" value="ELY49642.1"/>
    <property type="molecule type" value="Genomic_DNA"/>
</dbReference>
<dbReference type="Proteomes" id="UP000011602">
    <property type="component" value="Unassembled WGS sequence"/>
</dbReference>
<feature type="transmembrane region" description="Helical" evidence="1">
    <location>
        <begin position="15"/>
        <end position="39"/>
    </location>
</feature>
<keyword evidence="3" id="KW-1185">Reference proteome</keyword>
<evidence type="ECO:0000256" key="1">
    <source>
        <dbReference type="SAM" id="Phobius"/>
    </source>
</evidence>